<accession>A0A1H3J194</accession>
<dbReference type="AlphaFoldDB" id="A0A1H3J194"/>
<evidence type="ECO:0000313" key="3">
    <source>
        <dbReference type="Proteomes" id="UP000199170"/>
    </source>
</evidence>
<evidence type="ECO:0000256" key="1">
    <source>
        <dbReference type="SAM" id="MobiDB-lite"/>
    </source>
</evidence>
<evidence type="ECO:0000313" key="2">
    <source>
        <dbReference type="EMBL" id="SDY33309.1"/>
    </source>
</evidence>
<dbReference type="EMBL" id="FNPB01000011">
    <property type="protein sequence ID" value="SDY33309.1"/>
    <property type="molecule type" value="Genomic_DNA"/>
</dbReference>
<sequence>MSSAFSIMNRGPRGHVAGIKTKPTRSSAQVISKLTTKRGQHRTVSLHPSQTRIRWQSSKLASLSFVTVSRVSRTAFARVRRSLRDGFGDDSVVLEVGDFALVVGIELDDIGLKEKIEVATDAGDVAIEVIGEGADELDVAFTDAGDELLALLREDLLGGLSVGDEDVLETAGSEGTGQSGS</sequence>
<name>A0A1H3J194_9EURY</name>
<organism evidence="2 3">
    <name type="scientific">Halobellus clavatus</name>
    <dbReference type="NCBI Taxonomy" id="660517"/>
    <lineage>
        <taxon>Archaea</taxon>
        <taxon>Methanobacteriati</taxon>
        <taxon>Methanobacteriota</taxon>
        <taxon>Stenosarchaea group</taxon>
        <taxon>Halobacteria</taxon>
        <taxon>Halobacteriales</taxon>
        <taxon>Haloferacaceae</taxon>
        <taxon>Halobellus</taxon>
    </lineage>
</organism>
<dbReference type="Proteomes" id="UP000199170">
    <property type="component" value="Unassembled WGS sequence"/>
</dbReference>
<gene>
    <name evidence="2" type="ORF">SAMN04487946_111100</name>
</gene>
<keyword evidence="3" id="KW-1185">Reference proteome</keyword>
<feature type="region of interest" description="Disordered" evidence="1">
    <location>
        <begin position="1"/>
        <end position="25"/>
    </location>
</feature>
<reference evidence="3" key="1">
    <citation type="submission" date="2016-10" db="EMBL/GenBank/DDBJ databases">
        <authorList>
            <person name="Varghese N."/>
            <person name="Submissions S."/>
        </authorList>
    </citation>
    <scope>NUCLEOTIDE SEQUENCE [LARGE SCALE GENOMIC DNA]</scope>
    <source>
        <strain evidence="3">CGMCC 1.10118</strain>
    </source>
</reference>
<protein>
    <submittedName>
        <fullName evidence="2">Uncharacterized protein</fullName>
    </submittedName>
</protein>
<proteinExistence type="predicted"/>